<organism evidence="4">
    <name type="scientific">uncultured Synechococcales cyanobacterium</name>
    <dbReference type="NCBI Taxonomy" id="1936017"/>
    <lineage>
        <taxon>Bacteria</taxon>
        <taxon>Bacillati</taxon>
        <taxon>Cyanobacteriota</taxon>
        <taxon>Cyanophyceae</taxon>
        <taxon>Synechococcales</taxon>
        <taxon>environmental samples</taxon>
    </lineage>
</organism>
<dbReference type="Gene3D" id="3.40.630.30">
    <property type="match status" value="1"/>
</dbReference>
<dbReference type="PANTHER" id="PTHR43877">
    <property type="entry name" value="AMINOALKYLPHOSPHONATE N-ACETYLTRANSFERASE-RELATED-RELATED"/>
    <property type="match status" value="1"/>
</dbReference>
<proteinExistence type="predicted"/>
<dbReference type="InterPro" id="IPR000182">
    <property type="entry name" value="GNAT_dom"/>
</dbReference>
<sequence>MSVTIRLAQLQDLETLVSFNQALAQEVRGKELEAQRLTRGIQAVLNDSNRGFYTVVEKEVEAVAAALVTFEWSDWHNGWYWWIQDVYVKPNHRQQGIFRTLYTHLRAQAEAANVCGLRLYVDKGNTTAQSAYRQLGMVPSSSDLFEENL</sequence>
<feature type="domain" description="N-acetyltransferase" evidence="3">
    <location>
        <begin position="3"/>
        <end position="149"/>
    </location>
</feature>
<dbReference type="PROSITE" id="PS51186">
    <property type="entry name" value="GNAT"/>
    <property type="match status" value="1"/>
</dbReference>
<reference evidence="4" key="1">
    <citation type="submission" date="2020-02" db="EMBL/GenBank/DDBJ databases">
        <authorList>
            <person name="Meier V. D."/>
        </authorList>
    </citation>
    <scope>NUCLEOTIDE SEQUENCE</scope>
    <source>
        <strain evidence="4">AVDCRST_MAG81</strain>
    </source>
</reference>
<keyword evidence="4" id="KW-0547">Nucleotide-binding</keyword>
<dbReference type="InterPro" id="IPR050832">
    <property type="entry name" value="Bact_Acetyltransf"/>
</dbReference>
<accession>A0A6J4UYF2</accession>
<dbReference type="SUPFAM" id="SSF55729">
    <property type="entry name" value="Acyl-CoA N-acyltransferases (Nat)"/>
    <property type="match status" value="1"/>
</dbReference>
<keyword evidence="2" id="KW-0012">Acyltransferase</keyword>
<keyword evidence="1" id="KW-0808">Transferase</keyword>
<dbReference type="GO" id="GO:0004386">
    <property type="term" value="F:helicase activity"/>
    <property type="evidence" value="ECO:0007669"/>
    <property type="project" value="UniProtKB-KW"/>
</dbReference>
<keyword evidence="4" id="KW-0378">Hydrolase</keyword>
<keyword evidence="4" id="KW-0347">Helicase</keyword>
<name>A0A6J4UYF2_9CYAN</name>
<dbReference type="AlphaFoldDB" id="A0A6J4UYF2"/>
<dbReference type="PANTHER" id="PTHR43877:SF2">
    <property type="entry name" value="AMINOALKYLPHOSPHONATE N-ACETYLTRANSFERASE-RELATED"/>
    <property type="match status" value="1"/>
</dbReference>
<dbReference type="Pfam" id="PF00583">
    <property type="entry name" value="Acetyltransf_1"/>
    <property type="match status" value="1"/>
</dbReference>
<evidence type="ECO:0000313" key="4">
    <source>
        <dbReference type="EMBL" id="CAA9563992.1"/>
    </source>
</evidence>
<protein>
    <submittedName>
        <fullName evidence="4">Protein export cytoplasm protein SecA ATPase RNA helicase</fullName>
    </submittedName>
</protein>
<dbReference type="EMBL" id="CADCWO010000056">
    <property type="protein sequence ID" value="CAA9563992.1"/>
    <property type="molecule type" value="Genomic_DNA"/>
</dbReference>
<dbReference type="GO" id="GO:0016747">
    <property type="term" value="F:acyltransferase activity, transferring groups other than amino-acyl groups"/>
    <property type="evidence" value="ECO:0007669"/>
    <property type="project" value="InterPro"/>
</dbReference>
<dbReference type="CDD" id="cd04301">
    <property type="entry name" value="NAT_SF"/>
    <property type="match status" value="1"/>
</dbReference>
<keyword evidence="4" id="KW-0067">ATP-binding</keyword>
<evidence type="ECO:0000259" key="3">
    <source>
        <dbReference type="PROSITE" id="PS51186"/>
    </source>
</evidence>
<evidence type="ECO:0000256" key="1">
    <source>
        <dbReference type="ARBA" id="ARBA00022679"/>
    </source>
</evidence>
<gene>
    <name evidence="4" type="ORF">AVDCRST_MAG81-1040</name>
</gene>
<evidence type="ECO:0000256" key="2">
    <source>
        <dbReference type="ARBA" id="ARBA00023315"/>
    </source>
</evidence>
<dbReference type="InterPro" id="IPR016181">
    <property type="entry name" value="Acyl_CoA_acyltransferase"/>
</dbReference>